<name>A0A8S2TGB1_9BILA</name>
<feature type="region of interest" description="Disordered" evidence="1">
    <location>
        <begin position="244"/>
        <end position="335"/>
    </location>
</feature>
<dbReference type="EMBL" id="CAJOBA010055721">
    <property type="protein sequence ID" value="CAF4286136.1"/>
    <property type="molecule type" value="Genomic_DNA"/>
</dbReference>
<dbReference type="Proteomes" id="UP000677228">
    <property type="component" value="Unassembled WGS sequence"/>
</dbReference>
<dbReference type="Proteomes" id="UP000682733">
    <property type="component" value="Unassembled WGS sequence"/>
</dbReference>
<protein>
    <submittedName>
        <fullName evidence="3">Uncharacterized protein</fullName>
    </submittedName>
</protein>
<sequence length="404" mass="45667">MNTSTERKKRSYLKTSALEINLVTDLFDQGIVSPKQIAESIMRGGHGSISFHYLSLTTQSAAKRVNGILTAAARSVGRTRLNDPLASTQQPYDTRAGTTKTATATFSDSKLYSNTNTNTYSTAISNNTTNLPVQQSTVAVSPEESPNREERSNIEDEWLNIQDECLLIEEQLYSSLDEQTTVVQSVAPIPQIRTDVPIPPMAIDVNLIMMNIIEKLAKVPTKVREKTWEYFEKVAAGLENNTIAISRERRQPQSEPHSFDSTFDTNQSTTDVASTPTIPLTNTRQKETLTSFRPSMLRNHSNTEQPRRKVASYQPSQQTATTTSFRSSSRGTSPKRLLTINDVNRYYDDEEQPTERKRRVPPPRTRVNNVLSRIEDMVAPMERYIQRHIAPSTSYKEDDEENLW</sequence>
<evidence type="ECO:0000313" key="2">
    <source>
        <dbReference type="EMBL" id="CAF1497299.1"/>
    </source>
</evidence>
<gene>
    <name evidence="2" type="ORF">OVA965_LOCUS36778</name>
    <name evidence="3" type="ORF">TMI583_LOCUS37808</name>
</gene>
<reference evidence="3" key="1">
    <citation type="submission" date="2021-02" db="EMBL/GenBank/DDBJ databases">
        <authorList>
            <person name="Nowell W R."/>
        </authorList>
    </citation>
    <scope>NUCLEOTIDE SEQUENCE</scope>
</reference>
<feature type="compositionally biased region" description="Polar residues" evidence="1">
    <location>
        <begin position="253"/>
        <end position="304"/>
    </location>
</feature>
<organism evidence="3 4">
    <name type="scientific">Didymodactylos carnosus</name>
    <dbReference type="NCBI Taxonomy" id="1234261"/>
    <lineage>
        <taxon>Eukaryota</taxon>
        <taxon>Metazoa</taxon>
        <taxon>Spiralia</taxon>
        <taxon>Gnathifera</taxon>
        <taxon>Rotifera</taxon>
        <taxon>Eurotatoria</taxon>
        <taxon>Bdelloidea</taxon>
        <taxon>Philodinida</taxon>
        <taxon>Philodinidae</taxon>
        <taxon>Didymodactylos</taxon>
    </lineage>
</organism>
<evidence type="ECO:0000313" key="4">
    <source>
        <dbReference type="Proteomes" id="UP000682733"/>
    </source>
</evidence>
<dbReference type="EMBL" id="CAJNOK010033726">
    <property type="protein sequence ID" value="CAF1497299.1"/>
    <property type="molecule type" value="Genomic_DNA"/>
</dbReference>
<evidence type="ECO:0000313" key="3">
    <source>
        <dbReference type="EMBL" id="CAF4286136.1"/>
    </source>
</evidence>
<dbReference type="AlphaFoldDB" id="A0A8S2TGB1"/>
<comment type="caution">
    <text evidence="3">The sequence shown here is derived from an EMBL/GenBank/DDBJ whole genome shotgun (WGS) entry which is preliminary data.</text>
</comment>
<evidence type="ECO:0000256" key="1">
    <source>
        <dbReference type="SAM" id="MobiDB-lite"/>
    </source>
</evidence>
<feature type="compositionally biased region" description="Low complexity" evidence="1">
    <location>
        <begin position="316"/>
        <end position="332"/>
    </location>
</feature>
<proteinExistence type="predicted"/>
<accession>A0A8S2TGB1</accession>